<dbReference type="InterPro" id="IPR032875">
    <property type="entry name" value="Succ_CoA_lig_flav_dom"/>
</dbReference>
<proteinExistence type="inferred from homology"/>
<evidence type="ECO:0000259" key="7">
    <source>
        <dbReference type="PROSITE" id="PS51186"/>
    </source>
</evidence>
<dbReference type="InterPro" id="IPR000182">
    <property type="entry name" value="GNAT_dom"/>
</dbReference>
<dbReference type="SUPFAM" id="SSF56059">
    <property type="entry name" value="Glutathione synthetase ATP-binding domain-like"/>
    <property type="match status" value="1"/>
</dbReference>
<dbReference type="Gene3D" id="3.40.630.30">
    <property type="match status" value="1"/>
</dbReference>
<dbReference type="Proteomes" id="UP000274139">
    <property type="component" value="Unassembled WGS sequence"/>
</dbReference>
<dbReference type="RefSeq" id="WP_103525478.1">
    <property type="nucleotide sequence ID" value="NZ_JAIZDC010000003.1"/>
</dbReference>
<dbReference type="InterPro" id="IPR051538">
    <property type="entry name" value="Acyl-CoA_Synth/Transferase"/>
</dbReference>
<evidence type="ECO:0000256" key="4">
    <source>
        <dbReference type="ARBA" id="ARBA00060888"/>
    </source>
</evidence>
<dbReference type="SMART" id="SM00881">
    <property type="entry name" value="CoA_binding"/>
    <property type="match status" value="1"/>
</dbReference>
<dbReference type="InterPro" id="IPR043938">
    <property type="entry name" value="Ligase_CoA_dom"/>
</dbReference>
<evidence type="ECO:0000256" key="1">
    <source>
        <dbReference type="ARBA" id="ARBA00022598"/>
    </source>
</evidence>
<dbReference type="InterPro" id="IPR036291">
    <property type="entry name" value="NAD(P)-bd_dom_sf"/>
</dbReference>
<dbReference type="InterPro" id="IPR013815">
    <property type="entry name" value="ATP_grasp_subdomain_1"/>
</dbReference>
<dbReference type="InterPro" id="IPR011761">
    <property type="entry name" value="ATP-grasp"/>
</dbReference>
<evidence type="ECO:0000256" key="2">
    <source>
        <dbReference type="ARBA" id="ARBA00022741"/>
    </source>
</evidence>
<dbReference type="PROSITE" id="PS50975">
    <property type="entry name" value="ATP_GRASP"/>
    <property type="match status" value="1"/>
</dbReference>
<dbReference type="EMBL" id="RFAR01000061">
    <property type="protein sequence ID" value="RMC94954.1"/>
    <property type="molecule type" value="Genomic_DNA"/>
</dbReference>
<keyword evidence="9" id="KW-1185">Reference proteome</keyword>
<dbReference type="InterPro" id="IPR003781">
    <property type="entry name" value="CoA-bd"/>
</dbReference>
<name>A0A454JG03_9NEIS</name>
<keyword evidence="3 5" id="KW-0067">ATP-binding</keyword>
<feature type="domain" description="N-acetyltransferase" evidence="7">
    <location>
        <begin position="736"/>
        <end position="891"/>
    </location>
</feature>
<sequence>MRPHYLTSLFSPRNVAVVGASDTPGSIGQAVFANLLAGNFQGKLFPVNLNHKVVGGIPAVPSVRLIEPAIDMAVVCTAIRTLPAIIKDCGKKGIKAVLLAKEFSDSEQLEREILNESVSIARHYGIRVLGPNVLGLMRPVAGFNATNYTSKVRPGNMALVSQSSALCTAMLDWADSKGIGFSSVISVGEALDVDFGEILDYLVADNFTQGILLHVHHIHHARRFMSALRAAARTKPVVVIKSGRYQDDVTGVTHSSNLIESGDVFDAALSRAGVLRVSSIAQLFTAAKVLAANFRVGGKRLAIVTNGIGPGVLAADSAYTNGVELAKLSETTMELLNNALPRNWSHGNPIDLIGDASPVRFRTAVKACIDDPNVDGVLVIFTPQAGTDHLTTAQLMIGLQRESSKPMFLSWLGDAKVSESRDLFSKAKCAHFRAPEYGIEVFRNLASYHHNQQLLLQTPSPLEGKREAPDLSRARAAIAGAMAEGRTVLSERESKEVLAAFRIPVNPTLLARTEDEAVALAEQIHYPVVLKIDSPDIIYKSDVGGVELNISNEATLRAAFQGILERARQAMPEARIDGISVQPMRKRRFAREVMVGVTHDSSFGPVITFGAGGIAVEVMHDRALSLPPLNQYLVGSMIRKTRIGQLLGAFKNLPAVDMDELVDVLLHVSEMVCELPELREMDINPLVADEKGVIALDARIIVEPLKPDVKRYGHMAIMPYPMHMVRSATLTDGMKVTIRPVRPEDAEMQQEFVRTLSDESRYNRYMSSIKQLSQTMLVRFTQLDYDREMALAMTCETENGEEQQAVARFITDPDNEGCEFALEVADKWQGKGIGYILMNALFDAAREQGLTVMRGEVLAGNKGMLKLMHKLGFTVETHPEDRALTIVTKIL</sequence>
<feature type="domain" description="ATP-grasp" evidence="6">
    <location>
        <begin position="495"/>
        <end position="531"/>
    </location>
</feature>
<dbReference type="Gene3D" id="3.30.470.20">
    <property type="entry name" value="ATP-grasp fold, B domain"/>
    <property type="match status" value="1"/>
</dbReference>
<dbReference type="Pfam" id="PF13607">
    <property type="entry name" value="Succ_CoA_lig"/>
    <property type="match status" value="1"/>
</dbReference>
<dbReference type="PANTHER" id="PTHR43334:SF1">
    <property type="entry name" value="3-HYDROXYPROPIONATE--COA LIGASE [ADP-FORMING]"/>
    <property type="match status" value="1"/>
</dbReference>
<dbReference type="AlphaFoldDB" id="A0A454JG03"/>
<gene>
    <name evidence="8" type="ORF">EAY64_14595</name>
</gene>
<dbReference type="SUPFAM" id="SSF55729">
    <property type="entry name" value="Acyl-CoA N-acyltransferases (Nat)"/>
    <property type="match status" value="1"/>
</dbReference>
<evidence type="ECO:0000256" key="3">
    <source>
        <dbReference type="ARBA" id="ARBA00022840"/>
    </source>
</evidence>
<evidence type="ECO:0000256" key="5">
    <source>
        <dbReference type="PROSITE-ProRule" id="PRU00409"/>
    </source>
</evidence>
<dbReference type="Gene3D" id="3.40.50.261">
    <property type="entry name" value="Succinyl-CoA synthetase domains"/>
    <property type="match status" value="2"/>
</dbReference>
<dbReference type="SUPFAM" id="SSF52210">
    <property type="entry name" value="Succinyl-CoA synthetase domains"/>
    <property type="match status" value="2"/>
</dbReference>
<dbReference type="Pfam" id="PF00583">
    <property type="entry name" value="Acetyltransf_1"/>
    <property type="match status" value="1"/>
</dbReference>
<organism evidence="8 9">
    <name type="scientific">Aquitalea palustris</name>
    <dbReference type="NCBI Taxonomy" id="2480983"/>
    <lineage>
        <taxon>Bacteria</taxon>
        <taxon>Pseudomonadati</taxon>
        <taxon>Pseudomonadota</taxon>
        <taxon>Betaproteobacteria</taxon>
        <taxon>Neisseriales</taxon>
        <taxon>Chromobacteriaceae</taxon>
        <taxon>Aquitalea</taxon>
    </lineage>
</organism>
<dbReference type="OrthoDB" id="9807426at2"/>
<evidence type="ECO:0000313" key="8">
    <source>
        <dbReference type="EMBL" id="RMC94954.1"/>
    </source>
</evidence>
<comment type="similarity">
    <text evidence="4">In the N-terminal section; belongs to the acetate CoA ligase alpha subunit family.</text>
</comment>
<dbReference type="PANTHER" id="PTHR43334">
    <property type="entry name" value="ACETATE--COA LIGASE [ADP-FORMING]"/>
    <property type="match status" value="1"/>
</dbReference>
<evidence type="ECO:0000313" key="9">
    <source>
        <dbReference type="Proteomes" id="UP000274139"/>
    </source>
</evidence>
<dbReference type="Gene3D" id="3.30.1490.20">
    <property type="entry name" value="ATP-grasp fold, A domain"/>
    <property type="match status" value="1"/>
</dbReference>
<dbReference type="Pfam" id="PF19045">
    <property type="entry name" value="Ligase_CoA_2"/>
    <property type="match status" value="1"/>
</dbReference>
<dbReference type="InterPro" id="IPR016181">
    <property type="entry name" value="Acyl_CoA_acyltransferase"/>
</dbReference>
<dbReference type="InterPro" id="IPR016102">
    <property type="entry name" value="Succinyl-CoA_synth-like"/>
</dbReference>
<keyword evidence="1" id="KW-0436">Ligase</keyword>
<dbReference type="Pfam" id="PF13549">
    <property type="entry name" value="ATP-grasp_5"/>
    <property type="match status" value="1"/>
</dbReference>
<keyword evidence="8" id="KW-0808">Transferase</keyword>
<keyword evidence="2 5" id="KW-0547">Nucleotide-binding</keyword>
<evidence type="ECO:0000259" key="6">
    <source>
        <dbReference type="PROSITE" id="PS50975"/>
    </source>
</evidence>
<protein>
    <submittedName>
        <fullName evidence="8">GNAT family N-acetyltransferase</fullName>
    </submittedName>
</protein>
<dbReference type="FunFam" id="3.30.1490.20:FF:000020">
    <property type="entry name" value="Protein lysine acetyltransferase"/>
    <property type="match status" value="1"/>
</dbReference>
<dbReference type="GO" id="GO:0046872">
    <property type="term" value="F:metal ion binding"/>
    <property type="evidence" value="ECO:0007669"/>
    <property type="project" value="InterPro"/>
</dbReference>
<dbReference type="GO" id="GO:0016747">
    <property type="term" value="F:acyltransferase activity, transferring groups other than amino-acyl groups"/>
    <property type="evidence" value="ECO:0007669"/>
    <property type="project" value="InterPro"/>
</dbReference>
<dbReference type="Gene3D" id="3.40.50.720">
    <property type="entry name" value="NAD(P)-binding Rossmann-like Domain"/>
    <property type="match status" value="1"/>
</dbReference>
<comment type="caution">
    <text evidence="8">The sequence shown here is derived from an EMBL/GenBank/DDBJ whole genome shotgun (WGS) entry which is preliminary data.</text>
</comment>
<dbReference type="GO" id="GO:0043758">
    <property type="term" value="F:acetate-CoA ligase (ADP-forming) activity"/>
    <property type="evidence" value="ECO:0007669"/>
    <property type="project" value="InterPro"/>
</dbReference>
<dbReference type="Pfam" id="PF13380">
    <property type="entry name" value="CoA_binding_2"/>
    <property type="match status" value="1"/>
</dbReference>
<dbReference type="PROSITE" id="PS51186">
    <property type="entry name" value="GNAT"/>
    <property type="match status" value="1"/>
</dbReference>
<dbReference type="GO" id="GO:0005524">
    <property type="term" value="F:ATP binding"/>
    <property type="evidence" value="ECO:0007669"/>
    <property type="project" value="UniProtKB-UniRule"/>
</dbReference>
<reference evidence="8 9" key="1">
    <citation type="submission" date="2018-10" db="EMBL/GenBank/DDBJ databases">
        <title>Draft genome sequence of Aquitalea MWU14-2217 isolated from a wild cranberry bog in Provincetown, Massachusetts.</title>
        <authorList>
            <person name="Ebadzadsahrai G."/>
            <person name="Soby S."/>
        </authorList>
    </citation>
    <scope>NUCLEOTIDE SEQUENCE [LARGE SCALE GENOMIC DNA]</scope>
    <source>
        <strain evidence="8 9">MWU14-2217</strain>
    </source>
</reference>
<dbReference type="CDD" id="cd04301">
    <property type="entry name" value="NAT_SF"/>
    <property type="match status" value="1"/>
</dbReference>
<dbReference type="SUPFAM" id="SSF51735">
    <property type="entry name" value="NAD(P)-binding Rossmann-fold domains"/>
    <property type="match status" value="1"/>
</dbReference>
<accession>A0A454JG03</accession>